<accession>A0A9X1WWE0</accession>
<evidence type="ECO:0000313" key="12">
    <source>
        <dbReference type="EMBL" id="MCJ8146414.1"/>
    </source>
</evidence>
<keyword evidence="6" id="KW-0479">Metal-binding</keyword>
<feature type="binding site" evidence="6">
    <location>
        <position position="603"/>
    </location>
    <ligand>
        <name>ATP</name>
        <dbReference type="ChEBI" id="CHEBI:30616"/>
    </ligand>
</feature>
<evidence type="ECO:0000259" key="8">
    <source>
        <dbReference type="Pfam" id="PF02503"/>
    </source>
</evidence>
<comment type="caution">
    <text evidence="12">The sequence shown here is derived from an EMBL/GenBank/DDBJ whole genome shotgun (WGS) entry which is preliminary data.</text>
</comment>
<keyword evidence="2 6" id="KW-0808">Transferase</keyword>
<dbReference type="Pfam" id="PF13089">
    <property type="entry name" value="PP_kinase_N"/>
    <property type="match status" value="1"/>
</dbReference>
<dbReference type="Gene3D" id="1.20.58.310">
    <property type="entry name" value="Polyphosphate kinase N-terminal domain"/>
    <property type="match status" value="1"/>
</dbReference>
<dbReference type="GO" id="GO:0006799">
    <property type="term" value="P:polyphosphate biosynthetic process"/>
    <property type="evidence" value="ECO:0007669"/>
    <property type="project" value="UniProtKB-UniRule"/>
</dbReference>
<name>A0A9X1WWE0_9GAMM</name>
<feature type="binding site" evidence="6">
    <location>
        <position position="479"/>
    </location>
    <ligand>
        <name>ATP</name>
        <dbReference type="ChEBI" id="CHEBI:30616"/>
    </ligand>
</feature>
<dbReference type="NCBIfam" id="NF003921">
    <property type="entry name" value="PRK05443.2-2"/>
    <property type="match status" value="1"/>
</dbReference>
<dbReference type="Gene3D" id="3.30.870.10">
    <property type="entry name" value="Endonuclease Chain A"/>
    <property type="match status" value="2"/>
</dbReference>
<evidence type="ECO:0000259" key="11">
    <source>
        <dbReference type="Pfam" id="PF17941"/>
    </source>
</evidence>
<dbReference type="Gene3D" id="3.30.1840.10">
    <property type="entry name" value="Polyphosphate kinase middle domain"/>
    <property type="match status" value="1"/>
</dbReference>
<feature type="binding site" evidence="6">
    <location>
        <position position="60"/>
    </location>
    <ligand>
        <name>ATP</name>
        <dbReference type="ChEBI" id="CHEBI:30616"/>
    </ligand>
</feature>
<comment type="similarity">
    <text evidence="6 7">Belongs to the polyphosphate kinase 1 (PPK1) family.</text>
</comment>
<dbReference type="NCBIfam" id="NF003918">
    <property type="entry name" value="PRK05443.1-2"/>
    <property type="match status" value="1"/>
</dbReference>
<dbReference type="InterPro" id="IPR003414">
    <property type="entry name" value="PP_kinase"/>
</dbReference>
<feature type="domain" description="Polyphosphate kinase C-terminal" evidence="10">
    <location>
        <begin position="514"/>
        <end position="681"/>
    </location>
</feature>
<keyword evidence="4 6" id="KW-0418">Kinase</keyword>
<dbReference type="PANTHER" id="PTHR30218">
    <property type="entry name" value="POLYPHOSPHATE KINASE"/>
    <property type="match status" value="1"/>
</dbReference>
<dbReference type="Proteomes" id="UP001139701">
    <property type="component" value="Unassembled WGS sequence"/>
</dbReference>
<dbReference type="GO" id="GO:0009358">
    <property type="term" value="C:polyphosphate kinase complex"/>
    <property type="evidence" value="ECO:0007669"/>
    <property type="project" value="InterPro"/>
</dbReference>
<dbReference type="NCBIfam" id="NF003917">
    <property type="entry name" value="PRK05443.1-1"/>
    <property type="match status" value="1"/>
</dbReference>
<evidence type="ECO:0000256" key="4">
    <source>
        <dbReference type="ARBA" id="ARBA00022777"/>
    </source>
</evidence>
<reference evidence="12" key="1">
    <citation type="submission" date="2022-02" db="EMBL/GenBank/DDBJ databases">
        <title>Acinetobacter A3.8 sp. nov., isolated from Sediment (Zhairuo Island).</title>
        <authorList>
            <person name="Zheng K."/>
        </authorList>
    </citation>
    <scope>NUCLEOTIDE SEQUENCE</scope>
    <source>
        <strain evidence="12">A3.8</strain>
    </source>
</reference>
<dbReference type="Pfam" id="PF17941">
    <property type="entry name" value="PP_kinase_C_1"/>
    <property type="match status" value="1"/>
</dbReference>
<organism evidence="12 13">
    <name type="scientific">Acinetobacter sedimenti</name>
    <dbReference type="NCBI Taxonomy" id="2919922"/>
    <lineage>
        <taxon>Bacteria</taxon>
        <taxon>Pseudomonadati</taxon>
        <taxon>Pseudomonadota</taxon>
        <taxon>Gammaproteobacteria</taxon>
        <taxon>Moraxellales</taxon>
        <taxon>Moraxellaceae</taxon>
        <taxon>Acinetobacter</taxon>
    </lineage>
</organism>
<dbReference type="GO" id="GO:0008976">
    <property type="term" value="F:polyphosphate kinase activity"/>
    <property type="evidence" value="ECO:0007669"/>
    <property type="project" value="UniProtKB-UniRule"/>
</dbReference>
<protein>
    <recommendedName>
        <fullName evidence="6 7">Polyphosphate kinase</fullName>
        <ecNumber evidence="6 7">2.7.4.1</ecNumber>
    </recommendedName>
    <alternativeName>
        <fullName evidence="6">ATP-polyphosphate phosphotransferase</fullName>
    </alternativeName>
    <alternativeName>
        <fullName evidence="6">Polyphosphoric acid kinase</fullName>
    </alternativeName>
</protein>
<dbReference type="GO" id="GO:0005524">
    <property type="term" value="F:ATP binding"/>
    <property type="evidence" value="ECO:0007669"/>
    <property type="project" value="UniProtKB-KW"/>
</dbReference>
<keyword evidence="6" id="KW-0460">Magnesium</keyword>
<keyword evidence="3 6" id="KW-0547">Nucleotide-binding</keyword>
<dbReference type="InterPro" id="IPR025198">
    <property type="entry name" value="PPK_N_dom"/>
</dbReference>
<dbReference type="Pfam" id="PF02503">
    <property type="entry name" value="PP_kinase"/>
    <property type="match status" value="1"/>
</dbReference>
<evidence type="ECO:0000256" key="5">
    <source>
        <dbReference type="ARBA" id="ARBA00022840"/>
    </source>
</evidence>
<evidence type="ECO:0000256" key="2">
    <source>
        <dbReference type="ARBA" id="ARBA00022679"/>
    </source>
</evidence>
<dbReference type="SUPFAM" id="SSF143724">
    <property type="entry name" value="PHP14-like"/>
    <property type="match status" value="1"/>
</dbReference>
<feature type="binding site" evidence="6">
    <location>
        <position position="416"/>
    </location>
    <ligand>
        <name>Mg(2+)</name>
        <dbReference type="ChEBI" id="CHEBI:18420"/>
    </ligand>
</feature>
<dbReference type="EC" id="2.7.4.1" evidence="6 7"/>
<dbReference type="SUPFAM" id="SSF56024">
    <property type="entry name" value="Phospholipase D/nuclease"/>
    <property type="match status" value="2"/>
</dbReference>
<dbReference type="InterPro" id="IPR041108">
    <property type="entry name" value="PP_kinase_C_1"/>
</dbReference>
<dbReference type="AlphaFoldDB" id="A0A9X1WWE0"/>
<dbReference type="PIRSF" id="PIRSF015589">
    <property type="entry name" value="PP_kinase"/>
    <property type="match status" value="1"/>
</dbReference>
<feature type="binding site" evidence="6">
    <location>
        <position position="575"/>
    </location>
    <ligand>
        <name>ATP</name>
        <dbReference type="ChEBI" id="CHEBI:30616"/>
    </ligand>
</feature>
<comment type="catalytic activity">
    <reaction evidence="6 7">
        <text>[phosphate](n) + ATP = [phosphate](n+1) + ADP</text>
        <dbReference type="Rhea" id="RHEA:19573"/>
        <dbReference type="Rhea" id="RHEA-COMP:9859"/>
        <dbReference type="Rhea" id="RHEA-COMP:14280"/>
        <dbReference type="ChEBI" id="CHEBI:16838"/>
        <dbReference type="ChEBI" id="CHEBI:30616"/>
        <dbReference type="ChEBI" id="CHEBI:456216"/>
        <dbReference type="EC" id="2.7.4.1"/>
    </reaction>
</comment>
<feature type="domain" description="Polyphosphate kinase middle" evidence="8">
    <location>
        <begin position="137"/>
        <end position="316"/>
    </location>
</feature>
<dbReference type="GO" id="GO:0046872">
    <property type="term" value="F:metal ion binding"/>
    <property type="evidence" value="ECO:0007669"/>
    <property type="project" value="UniProtKB-KW"/>
</dbReference>
<proteinExistence type="inferred from homology"/>
<evidence type="ECO:0000259" key="9">
    <source>
        <dbReference type="Pfam" id="PF13089"/>
    </source>
</evidence>
<dbReference type="EMBL" id="JAKUML010000007">
    <property type="protein sequence ID" value="MCJ8146414.1"/>
    <property type="molecule type" value="Genomic_DNA"/>
</dbReference>
<gene>
    <name evidence="12" type="primary">ppk1</name>
    <name evidence="6" type="synonym">ppk</name>
    <name evidence="12" type="ORF">MKI79_05800</name>
</gene>
<feature type="binding site" evidence="6">
    <location>
        <position position="386"/>
    </location>
    <ligand>
        <name>Mg(2+)</name>
        <dbReference type="ChEBI" id="CHEBI:18420"/>
    </ligand>
</feature>
<evidence type="ECO:0000313" key="13">
    <source>
        <dbReference type="Proteomes" id="UP001139701"/>
    </source>
</evidence>
<keyword evidence="1 6" id="KW-0597">Phosphoprotein</keyword>
<dbReference type="RefSeq" id="WP_241571105.1">
    <property type="nucleotide sequence ID" value="NZ_JAKUML010000007.1"/>
</dbReference>
<dbReference type="HAMAP" id="MF_00347">
    <property type="entry name" value="Polyphosphate_kinase"/>
    <property type="match status" value="1"/>
</dbReference>
<feature type="active site" description="Phosphohistidine intermediate" evidence="6">
    <location>
        <position position="446"/>
    </location>
</feature>
<dbReference type="Pfam" id="PF13090">
    <property type="entry name" value="PP_kinase_C"/>
    <property type="match status" value="1"/>
</dbReference>
<comment type="PTM">
    <text evidence="6 7">An intermediate of this reaction is the autophosphorylated ppk in which a phosphate is covalently linked to a histidine residue through a N-P bond.</text>
</comment>
<evidence type="ECO:0000256" key="1">
    <source>
        <dbReference type="ARBA" id="ARBA00022553"/>
    </source>
</evidence>
<evidence type="ECO:0000256" key="7">
    <source>
        <dbReference type="RuleBase" id="RU003800"/>
    </source>
</evidence>
<dbReference type="InterPro" id="IPR025200">
    <property type="entry name" value="PPK_C_dom2"/>
</dbReference>
<evidence type="ECO:0000256" key="3">
    <source>
        <dbReference type="ARBA" id="ARBA00022741"/>
    </source>
</evidence>
<dbReference type="CDD" id="cd09168">
    <property type="entry name" value="PLDc_PaPPK1_C2_like"/>
    <property type="match status" value="1"/>
</dbReference>
<evidence type="ECO:0000256" key="6">
    <source>
        <dbReference type="HAMAP-Rule" id="MF_00347"/>
    </source>
</evidence>
<feature type="domain" description="Polyphosphate kinase C-terminal" evidence="11">
    <location>
        <begin position="342"/>
        <end position="506"/>
    </location>
</feature>
<feature type="domain" description="Polyphosphate kinase N-terminal" evidence="9">
    <location>
        <begin position="22"/>
        <end position="127"/>
    </location>
</feature>
<dbReference type="CDD" id="cd09165">
    <property type="entry name" value="PLDc_PaPPK1_C1_like"/>
    <property type="match status" value="1"/>
</dbReference>
<comment type="cofactor">
    <cofactor evidence="6">
        <name>Mg(2+)</name>
        <dbReference type="ChEBI" id="CHEBI:18420"/>
    </cofactor>
</comment>
<dbReference type="InterPro" id="IPR024953">
    <property type="entry name" value="PP_kinase_middle"/>
</dbReference>
<evidence type="ECO:0000259" key="10">
    <source>
        <dbReference type="Pfam" id="PF13090"/>
    </source>
</evidence>
<dbReference type="InterPro" id="IPR036832">
    <property type="entry name" value="PPK_N_dom_sf"/>
</dbReference>
<dbReference type="SUPFAM" id="SSF140356">
    <property type="entry name" value="PPK N-terminal domain-like"/>
    <property type="match status" value="1"/>
</dbReference>
<dbReference type="InterPro" id="IPR036830">
    <property type="entry name" value="PP_kinase_middle_dom_sf"/>
</dbReference>
<comment type="function">
    <text evidence="6 7">Catalyzes the reversible transfer of the terminal phosphate of ATP to form a long-chain polyphosphate (polyP).</text>
</comment>
<keyword evidence="5 6" id="KW-0067">ATP-binding</keyword>
<dbReference type="NCBIfam" id="TIGR03705">
    <property type="entry name" value="poly_P_kin"/>
    <property type="match status" value="1"/>
</dbReference>
<sequence>MNQVASNPSTEATNNYTFHDRYINRELSILDFHLRVLEQAVNPAHPLLDRLTFLLIFSSNMDEFFEIRVAGVLEQLYLGNESHSPDGLTPREVLDRISETAHAAIDRQYRILNEEILPKLREENICFLKRDELTDEQLVWLKKYFQEQVAPVLTPISLDPAHPFPRLVNKSLNFIVTLEGKDAFGRQIELAVVPAPRSLPRVVRLPDELTGGHEHHVMLSAIIHEHVSDLFPGMTATGCYQFRVTRNADLALNEDVEDLAIALKGELSSRRFGRAVRLEVTENCPQHIYEYLLEEFHLEESDLYKVNGPVNLTRLISNFKRPHLRYSAHTPVIPKILKKSESIFSAMKKQDILLHHPYESFAPVINLLREAARDPKVLAIKQTLYRSGPNSEIVQVLAEAARNGKEVTAVIELRARFDEESNIAVANILQEAGAVVVYGIVGYKTHAKMILIVRREDNQLMRYVHLGTGNYHAGNARIYTDYGLLTTNKELSEDVHRVFQELTGMGKTVKLKKLLHAPFTLHQQLMNFIDHEIANAIAGKKARIIVKVNAITEQQLIDKLYEASQAGVKIDLIVRSICCLRPQLRGLSENIHVRSIVGRFLEHTRVYYFENDGNPRVYCSSADWMDRNLFSRVEACFPVEDPVLRKRIIEQGLENYLKDNQQAWELQPDGQWLSISPKEGEEVYISQQVLLEHFQ</sequence>
<dbReference type="PANTHER" id="PTHR30218:SF0">
    <property type="entry name" value="POLYPHOSPHATE KINASE"/>
    <property type="match status" value="1"/>
</dbReference>
<keyword evidence="13" id="KW-1185">Reference proteome</keyword>